<evidence type="ECO:0000313" key="7">
    <source>
        <dbReference type="Proteomes" id="UP000255460"/>
    </source>
</evidence>
<evidence type="ECO:0000256" key="5">
    <source>
        <dbReference type="ARBA" id="ARBA00023308"/>
    </source>
</evidence>
<accession>A0A376L493</accession>
<dbReference type="InterPro" id="IPR009308">
    <property type="entry name" value="Rhamnose_isomerase"/>
</dbReference>
<evidence type="ECO:0000256" key="3">
    <source>
        <dbReference type="ARBA" id="ARBA00023211"/>
    </source>
</evidence>
<evidence type="ECO:0000256" key="1">
    <source>
        <dbReference type="ARBA" id="ARBA00022490"/>
    </source>
</evidence>
<keyword evidence="5" id="KW-0684">Rhamnose metabolism</keyword>
<dbReference type="PANTHER" id="PTHR30268">
    <property type="entry name" value="L-RHAMNOSE ISOMERASE"/>
    <property type="match status" value="1"/>
</dbReference>
<name>A0A376L493_ECOLX</name>
<organism evidence="6 7">
    <name type="scientific">Escherichia coli</name>
    <dbReference type="NCBI Taxonomy" id="562"/>
    <lineage>
        <taxon>Bacteria</taxon>
        <taxon>Pseudomonadati</taxon>
        <taxon>Pseudomonadota</taxon>
        <taxon>Gammaproteobacteria</taxon>
        <taxon>Enterobacterales</taxon>
        <taxon>Enterobacteriaceae</taxon>
        <taxon>Escherichia</taxon>
    </lineage>
</organism>
<gene>
    <name evidence="6" type="primary">rhaA_3</name>
    <name evidence="6" type="ORF">NCTC10418_07278</name>
</gene>
<dbReference type="Gene3D" id="3.20.20.150">
    <property type="entry name" value="Divalent-metal-dependent TIM barrel enzymes"/>
    <property type="match status" value="1"/>
</dbReference>
<dbReference type="InterPro" id="IPR036237">
    <property type="entry name" value="Xyl_isomerase-like_sf"/>
</dbReference>
<keyword evidence="1" id="KW-0963">Cytoplasm</keyword>
<dbReference type="GO" id="GO:0030145">
    <property type="term" value="F:manganese ion binding"/>
    <property type="evidence" value="ECO:0007669"/>
    <property type="project" value="InterPro"/>
</dbReference>
<dbReference type="Pfam" id="PF06134">
    <property type="entry name" value="RhaA"/>
    <property type="match status" value="1"/>
</dbReference>
<dbReference type="SUPFAM" id="SSF51658">
    <property type="entry name" value="Xylose isomerase-like"/>
    <property type="match status" value="1"/>
</dbReference>
<evidence type="ECO:0000256" key="2">
    <source>
        <dbReference type="ARBA" id="ARBA00022723"/>
    </source>
</evidence>
<proteinExistence type="predicted"/>
<keyword evidence="2" id="KW-0479">Metal-binding</keyword>
<dbReference type="InterPro" id="IPR050337">
    <property type="entry name" value="L-rhamnose_isomerase"/>
</dbReference>
<protein>
    <submittedName>
        <fullName evidence="6">L-rhamnose isomerase</fullName>
        <ecNumber evidence="6">5.3.1.14</ecNumber>
    </submittedName>
</protein>
<keyword evidence="3" id="KW-0464">Manganese</keyword>
<dbReference type="EMBL" id="UFZQ01000001">
    <property type="protein sequence ID" value="STE89532.1"/>
    <property type="molecule type" value="Genomic_DNA"/>
</dbReference>
<dbReference type="Proteomes" id="UP000255460">
    <property type="component" value="Unassembled WGS sequence"/>
</dbReference>
<sequence length="225" mass="25638">MKDITVDRLAPRQRLLAALDEVISEKLNPAHHIDAVESKLFGIGAESYTVGSNEFYMGYATSRQTALCLDAGHFHPTEVISDKISAAMLYVPQLLLHVSRPVRWDSDHVVLLDDETQAIASEIVRHDLFDRVHIGLDFFDASINRIAAWVIGTRNMKKPCCVRCWNLPPSCASWKRRAITLRVWHCWKSRNRCRGRRSGKCIANVTIPQRVANGWRACGLMRKRF</sequence>
<evidence type="ECO:0000313" key="6">
    <source>
        <dbReference type="EMBL" id="STE89532.1"/>
    </source>
</evidence>
<dbReference type="EC" id="5.3.1.14" evidence="6"/>
<dbReference type="AlphaFoldDB" id="A0A376L493"/>
<dbReference type="PANTHER" id="PTHR30268:SF0">
    <property type="entry name" value="L-RHAMNOSE ISOMERASE"/>
    <property type="match status" value="1"/>
</dbReference>
<dbReference type="GO" id="GO:0019301">
    <property type="term" value="P:rhamnose catabolic process"/>
    <property type="evidence" value="ECO:0007669"/>
    <property type="project" value="TreeGrafter"/>
</dbReference>
<evidence type="ECO:0000256" key="4">
    <source>
        <dbReference type="ARBA" id="ARBA00023235"/>
    </source>
</evidence>
<dbReference type="GO" id="GO:0008740">
    <property type="term" value="F:L-rhamnose isomerase activity"/>
    <property type="evidence" value="ECO:0007669"/>
    <property type="project" value="UniProtKB-EC"/>
</dbReference>
<keyword evidence="4 6" id="KW-0413">Isomerase</keyword>
<reference evidence="6 7" key="1">
    <citation type="submission" date="2018-06" db="EMBL/GenBank/DDBJ databases">
        <authorList>
            <consortium name="Pathogen Informatics"/>
            <person name="Doyle S."/>
        </authorList>
    </citation>
    <scope>NUCLEOTIDE SEQUENCE [LARGE SCALE GENOMIC DNA]</scope>
    <source>
        <strain evidence="6 7">NCTC10418</strain>
    </source>
</reference>
<dbReference type="GO" id="GO:0019324">
    <property type="term" value="P:L-lyxose metabolic process"/>
    <property type="evidence" value="ECO:0007669"/>
    <property type="project" value="TreeGrafter"/>
</dbReference>